<dbReference type="InterPro" id="IPR036526">
    <property type="entry name" value="C-N_Hydrolase_sf"/>
</dbReference>
<organism evidence="3 4">
    <name type="scientific">Streptomyces spinoverrucosus</name>
    <dbReference type="NCBI Taxonomy" id="284043"/>
    <lineage>
        <taxon>Bacteria</taxon>
        <taxon>Bacillati</taxon>
        <taxon>Actinomycetota</taxon>
        <taxon>Actinomycetes</taxon>
        <taxon>Kitasatosporales</taxon>
        <taxon>Streptomycetaceae</taxon>
        <taxon>Streptomyces</taxon>
    </lineage>
</organism>
<comment type="similarity">
    <text evidence="1">Belongs to the carbon-nitrogen hydrolase superfamily. NIT1/NIT2 family.</text>
</comment>
<keyword evidence="4" id="KW-1185">Reference proteome</keyword>
<dbReference type="SUPFAM" id="SSF56317">
    <property type="entry name" value="Carbon-nitrogen hydrolase"/>
    <property type="match status" value="1"/>
</dbReference>
<protein>
    <recommendedName>
        <fullName evidence="2">CN hydrolase domain-containing protein</fullName>
    </recommendedName>
</protein>
<sequence>MEFPENVRAHALAGTDLLLVSTALMRPMEIIPQQLVAIRAWESQLYIAYANRCGPEGVYHFAWLSCLAAPDGTTRARAGTGQDLIVTDVDPAAVEASRTATPYLADRRPALYASLMR</sequence>
<evidence type="ECO:0000313" key="3">
    <source>
        <dbReference type="EMBL" id="GEC09558.1"/>
    </source>
</evidence>
<dbReference type="InterPro" id="IPR003010">
    <property type="entry name" value="C-N_Hydrolase"/>
</dbReference>
<gene>
    <name evidence="3" type="ORF">SSP24_72130</name>
</gene>
<name>A0A4Y3VTI7_9ACTN</name>
<dbReference type="PANTHER" id="PTHR23088:SF27">
    <property type="entry name" value="DEAMINATED GLUTATHIONE AMIDASE"/>
    <property type="match status" value="1"/>
</dbReference>
<dbReference type="Pfam" id="PF00795">
    <property type="entry name" value="CN_hydrolase"/>
    <property type="match status" value="1"/>
</dbReference>
<feature type="domain" description="CN hydrolase" evidence="2">
    <location>
        <begin position="1"/>
        <end position="91"/>
    </location>
</feature>
<dbReference type="EMBL" id="BJND01000075">
    <property type="protein sequence ID" value="GEC09558.1"/>
    <property type="molecule type" value="Genomic_DNA"/>
</dbReference>
<dbReference type="Proteomes" id="UP000317881">
    <property type="component" value="Unassembled WGS sequence"/>
</dbReference>
<evidence type="ECO:0000256" key="1">
    <source>
        <dbReference type="ARBA" id="ARBA00010613"/>
    </source>
</evidence>
<comment type="caution">
    <text evidence="3">The sequence shown here is derived from an EMBL/GenBank/DDBJ whole genome shotgun (WGS) entry which is preliminary data.</text>
</comment>
<accession>A0A4Y3VTI7</accession>
<proteinExistence type="inferred from homology"/>
<evidence type="ECO:0000259" key="2">
    <source>
        <dbReference type="PROSITE" id="PS50263"/>
    </source>
</evidence>
<dbReference type="PROSITE" id="PS50263">
    <property type="entry name" value="CN_HYDROLASE"/>
    <property type="match status" value="1"/>
</dbReference>
<reference evidence="3 4" key="1">
    <citation type="submission" date="2019-06" db="EMBL/GenBank/DDBJ databases">
        <title>Whole genome shotgun sequence of Streptomyces spinoverrucosus NBRC 14228.</title>
        <authorList>
            <person name="Hosoyama A."/>
            <person name="Uohara A."/>
            <person name="Ohji S."/>
            <person name="Ichikawa N."/>
        </authorList>
    </citation>
    <scope>NUCLEOTIDE SEQUENCE [LARGE SCALE GENOMIC DNA]</scope>
    <source>
        <strain evidence="3 4">NBRC 14228</strain>
    </source>
</reference>
<dbReference type="AlphaFoldDB" id="A0A4Y3VTI7"/>
<evidence type="ECO:0000313" key="4">
    <source>
        <dbReference type="Proteomes" id="UP000317881"/>
    </source>
</evidence>
<dbReference type="PANTHER" id="PTHR23088">
    <property type="entry name" value="NITRILASE-RELATED"/>
    <property type="match status" value="1"/>
</dbReference>
<dbReference type="Gene3D" id="3.60.110.10">
    <property type="entry name" value="Carbon-nitrogen hydrolase"/>
    <property type="match status" value="1"/>
</dbReference>